<dbReference type="Proteomes" id="UP001302126">
    <property type="component" value="Unassembled WGS sequence"/>
</dbReference>
<proteinExistence type="predicted"/>
<evidence type="ECO:0000313" key="4">
    <source>
        <dbReference type="Proteomes" id="UP001302126"/>
    </source>
</evidence>
<dbReference type="AlphaFoldDB" id="A0AAN7ADW0"/>
<feature type="region of interest" description="Disordered" evidence="1">
    <location>
        <begin position="190"/>
        <end position="222"/>
    </location>
</feature>
<keyword evidence="4" id="KW-1185">Reference proteome</keyword>
<sequence>MMPKVFSLSCLSGLTALLLLANAQQTTTVPILDWGFDFPGSDVSVVGQESGSTTYRLTCEPSSCTWTQDFTQLTDGIVGTMTFVEGTVLYDAAMTQNISAINSRTHSYQATCTPRDEALTFSSVVTKLPNFVDCTSTSMGEDPTPTFPLKGTTVAYKMVVITQGVDKLSAARTLPATELVTVSPFFSQGPNGAETTWSTTSGSEETAASTSQPADKSAGASGPVGSWKIAGGLLIGALALVF</sequence>
<dbReference type="EMBL" id="MU864664">
    <property type="protein sequence ID" value="KAK4182410.1"/>
    <property type="molecule type" value="Genomic_DNA"/>
</dbReference>
<feature type="signal peptide" evidence="2">
    <location>
        <begin position="1"/>
        <end position="23"/>
    </location>
</feature>
<evidence type="ECO:0000256" key="1">
    <source>
        <dbReference type="SAM" id="MobiDB-lite"/>
    </source>
</evidence>
<reference evidence="3" key="2">
    <citation type="submission" date="2023-05" db="EMBL/GenBank/DDBJ databases">
        <authorList>
            <consortium name="Lawrence Berkeley National Laboratory"/>
            <person name="Steindorff A."/>
            <person name="Hensen N."/>
            <person name="Bonometti L."/>
            <person name="Westerberg I."/>
            <person name="Brannstrom I.O."/>
            <person name="Guillou S."/>
            <person name="Cros-Aarteil S."/>
            <person name="Calhoun S."/>
            <person name="Haridas S."/>
            <person name="Kuo A."/>
            <person name="Mondo S."/>
            <person name="Pangilinan J."/>
            <person name="Riley R."/>
            <person name="Labutti K."/>
            <person name="Andreopoulos B."/>
            <person name="Lipzen A."/>
            <person name="Chen C."/>
            <person name="Yanf M."/>
            <person name="Daum C."/>
            <person name="Ng V."/>
            <person name="Clum A."/>
            <person name="Ohm R."/>
            <person name="Martin F."/>
            <person name="Silar P."/>
            <person name="Natvig D."/>
            <person name="Lalanne C."/>
            <person name="Gautier V."/>
            <person name="Ament-Velasquez S.L."/>
            <person name="Kruys A."/>
            <person name="Hutchinson M.I."/>
            <person name="Powell A.J."/>
            <person name="Barry K."/>
            <person name="Miller A.N."/>
            <person name="Grigoriev I.V."/>
            <person name="Debuchy R."/>
            <person name="Gladieux P."/>
            <person name="Thoren M.H."/>
            <person name="Johannesson H."/>
        </authorList>
    </citation>
    <scope>NUCLEOTIDE SEQUENCE</scope>
    <source>
        <strain evidence="3">PSN309</strain>
    </source>
</reference>
<evidence type="ECO:0000313" key="3">
    <source>
        <dbReference type="EMBL" id="KAK4182410.1"/>
    </source>
</evidence>
<organism evidence="3 4">
    <name type="scientific">Podospora australis</name>
    <dbReference type="NCBI Taxonomy" id="1536484"/>
    <lineage>
        <taxon>Eukaryota</taxon>
        <taxon>Fungi</taxon>
        <taxon>Dikarya</taxon>
        <taxon>Ascomycota</taxon>
        <taxon>Pezizomycotina</taxon>
        <taxon>Sordariomycetes</taxon>
        <taxon>Sordariomycetidae</taxon>
        <taxon>Sordariales</taxon>
        <taxon>Podosporaceae</taxon>
        <taxon>Podospora</taxon>
    </lineage>
</organism>
<keyword evidence="2" id="KW-0732">Signal</keyword>
<accession>A0AAN7ADW0</accession>
<evidence type="ECO:0000256" key="2">
    <source>
        <dbReference type="SAM" id="SignalP"/>
    </source>
</evidence>
<protein>
    <submittedName>
        <fullName evidence="3">Uncharacterized protein</fullName>
    </submittedName>
</protein>
<name>A0AAN7ADW0_9PEZI</name>
<feature type="chain" id="PRO_5043016597" evidence="2">
    <location>
        <begin position="24"/>
        <end position="242"/>
    </location>
</feature>
<gene>
    <name evidence="3" type="ORF">QBC35DRAFT_510024</name>
</gene>
<reference evidence="3" key="1">
    <citation type="journal article" date="2023" name="Mol. Phylogenet. Evol.">
        <title>Genome-scale phylogeny and comparative genomics of the fungal order Sordariales.</title>
        <authorList>
            <person name="Hensen N."/>
            <person name="Bonometti L."/>
            <person name="Westerberg I."/>
            <person name="Brannstrom I.O."/>
            <person name="Guillou S."/>
            <person name="Cros-Aarteil S."/>
            <person name="Calhoun S."/>
            <person name="Haridas S."/>
            <person name="Kuo A."/>
            <person name="Mondo S."/>
            <person name="Pangilinan J."/>
            <person name="Riley R."/>
            <person name="LaButti K."/>
            <person name="Andreopoulos B."/>
            <person name="Lipzen A."/>
            <person name="Chen C."/>
            <person name="Yan M."/>
            <person name="Daum C."/>
            <person name="Ng V."/>
            <person name="Clum A."/>
            <person name="Steindorff A."/>
            <person name="Ohm R.A."/>
            <person name="Martin F."/>
            <person name="Silar P."/>
            <person name="Natvig D.O."/>
            <person name="Lalanne C."/>
            <person name="Gautier V."/>
            <person name="Ament-Velasquez S.L."/>
            <person name="Kruys A."/>
            <person name="Hutchinson M.I."/>
            <person name="Powell A.J."/>
            <person name="Barry K."/>
            <person name="Miller A.N."/>
            <person name="Grigoriev I.V."/>
            <person name="Debuchy R."/>
            <person name="Gladieux P."/>
            <person name="Hiltunen Thoren M."/>
            <person name="Johannesson H."/>
        </authorList>
    </citation>
    <scope>NUCLEOTIDE SEQUENCE</scope>
    <source>
        <strain evidence="3">PSN309</strain>
    </source>
</reference>
<feature type="compositionally biased region" description="Low complexity" evidence="1">
    <location>
        <begin position="192"/>
        <end position="211"/>
    </location>
</feature>
<comment type="caution">
    <text evidence="3">The sequence shown here is derived from an EMBL/GenBank/DDBJ whole genome shotgun (WGS) entry which is preliminary data.</text>
</comment>